<comment type="caution">
    <text evidence="2">The sequence shown here is derived from an EMBL/GenBank/DDBJ whole genome shotgun (WGS) entry which is preliminary data.</text>
</comment>
<feature type="transmembrane region" description="Helical" evidence="1">
    <location>
        <begin position="65"/>
        <end position="82"/>
    </location>
</feature>
<feature type="transmembrane region" description="Helical" evidence="1">
    <location>
        <begin position="126"/>
        <end position="145"/>
    </location>
</feature>
<accession>A0A5N5VD44</accession>
<feature type="transmembrane region" description="Helical" evidence="1">
    <location>
        <begin position="204"/>
        <end position="224"/>
    </location>
</feature>
<evidence type="ECO:0000313" key="3">
    <source>
        <dbReference type="Proteomes" id="UP000325690"/>
    </source>
</evidence>
<dbReference type="GeneID" id="74304877"/>
<protein>
    <recommendedName>
        <fullName evidence="4">Transmembrane protein</fullName>
    </recommendedName>
</protein>
<gene>
    <name evidence="2" type="ORF">MPHL21000_01440</name>
</gene>
<feature type="transmembrane region" description="Helical" evidence="1">
    <location>
        <begin position="230"/>
        <end position="249"/>
    </location>
</feature>
<feature type="transmembrane region" description="Helical" evidence="1">
    <location>
        <begin position="33"/>
        <end position="53"/>
    </location>
</feature>
<dbReference type="RefSeq" id="WP_061480796.1">
    <property type="nucleotide sequence ID" value="NZ_ANBO01000001.1"/>
</dbReference>
<feature type="transmembrane region" description="Helical" evidence="1">
    <location>
        <begin position="269"/>
        <end position="287"/>
    </location>
</feature>
<organism evidence="2 3">
    <name type="scientific">Mycolicibacterium phlei DSM 43239 = CCUG 21000</name>
    <dbReference type="NCBI Taxonomy" id="1226750"/>
    <lineage>
        <taxon>Bacteria</taxon>
        <taxon>Bacillati</taxon>
        <taxon>Actinomycetota</taxon>
        <taxon>Actinomycetes</taxon>
        <taxon>Mycobacteriales</taxon>
        <taxon>Mycobacteriaceae</taxon>
        <taxon>Mycolicibacterium</taxon>
    </lineage>
</organism>
<evidence type="ECO:0008006" key="4">
    <source>
        <dbReference type="Google" id="ProtNLM"/>
    </source>
</evidence>
<keyword evidence="1" id="KW-0472">Membrane</keyword>
<proteinExistence type="predicted"/>
<reference evidence="2 3" key="1">
    <citation type="submission" date="2012-10" db="EMBL/GenBank/DDBJ databases">
        <title>The draft sequence of the Mycobacterium pheli genome.</title>
        <authorList>
            <person name="Pettersson B.M.F."/>
            <person name="Das S."/>
            <person name="Dasgupta S."/>
            <person name="Bhattacharya A."/>
            <person name="Kirsebom L.A."/>
        </authorList>
    </citation>
    <scope>NUCLEOTIDE SEQUENCE [LARGE SCALE GENOMIC DNA]</scope>
    <source>
        <strain evidence="2 3">CCUG 21000</strain>
    </source>
</reference>
<feature type="transmembrane region" description="Helical" evidence="1">
    <location>
        <begin position="180"/>
        <end position="197"/>
    </location>
</feature>
<sequence>MADTALHAALADGAGSYPGTSWTDRIRALWSSFAGRVAVLIVLFTIACGSDYLRSLADAVDGSRVPMLALAPALVMLAATGYRRAPHGVTDNESDWIFVAVVCGVALAGVWMAATRYPTLSGLWQLHTQFGVLFAASCAMILFGVRHTARLCPVWVFTILASAPVFHMLAAAKLGGTDAAVAYVCVAFGTVAAALAGAQATPGWRLLITAATAALGVATVQVLVGHTSVFVTSAVASCVVPVLVIAAAWRHAHPASRVVEGAPFPTRSWRSLAGLVVFAVVVGLLQFPHSTPSMSASATAGWAERAGLTPVADLPFITGFLGPRSSLVRYVAPRRSGFGVAAVDVITTDDAAVLADYHDAVWYPSSRPLNYRDTASVNVGLTQIGMREIQSDAETASEDSPEWYALTWNWRTAASYQQVTVIVNQNPGTDEPPLPQPLGWRTTVLYPLLWHSRQQTDNVSTVPPKVVQYAREVTAGVIASRYAADA</sequence>
<dbReference type="Proteomes" id="UP000325690">
    <property type="component" value="Unassembled WGS sequence"/>
</dbReference>
<feature type="transmembrane region" description="Helical" evidence="1">
    <location>
        <begin position="152"/>
        <end position="174"/>
    </location>
</feature>
<feature type="transmembrane region" description="Helical" evidence="1">
    <location>
        <begin position="94"/>
        <end position="114"/>
    </location>
</feature>
<evidence type="ECO:0000313" key="2">
    <source>
        <dbReference type="EMBL" id="KAB7759718.1"/>
    </source>
</evidence>
<dbReference type="AlphaFoldDB" id="A0A5N5VD44"/>
<keyword evidence="1" id="KW-0812">Transmembrane</keyword>
<name>A0A5N5VD44_MYCPH</name>
<keyword evidence="1" id="KW-1133">Transmembrane helix</keyword>
<evidence type="ECO:0000256" key="1">
    <source>
        <dbReference type="SAM" id="Phobius"/>
    </source>
</evidence>
<dbReference type="EMBL" id="ANBP01000001">
    <property type="protein sequence ID" value="KAB7759718.1"/>
    <property type="molecule type" value="Genomic_DNA"/>
</dbReference>
<keyword evidence="3" id="KW-1185">Reference proteome</keyword>